<evidence type="ECO:0000313" key="8">
    <source>
        <dbReference type="EMBL" id="GAO47646.1"/>
    </source>
</evidence>
<keyword evidence="5 7" id="KW-0496">Mitochondrion</keyword>
<dbReference type="InterPro" id="IPR029063">
    <property type="entry name" value="SAM-dependent_MTases_sf"/>
</dbReference>
<keyword evidence="9" id="KW-1185">Reference proteome</keyword>
<dbReference type="PANTHER" id="PTHR12049:SF7">
    <property type="entry name" value="PROTEIN ARGININE METHYLTRANSFERASE NDUFAF7, MITOCHONDRIAL"/>
    <property type="match status" value="1"/>
</dbReference>
<dbReference type="GO" id="GO:0032981">
    <property type="term" value="P:mitochondrial respiratory chain complex I assembly"/>
    <property type="evidence" value="ECO:0007669"/>
    <property type="project" value="TreeGrafter"/>
</dbReference>
<dbReference type="FunFam" id="3.40.50.12710:FF:000008">
    <property type="entry name" value="Protein arginine methyltransferase NDUFAF7"/>
    <property type="match status" value="1"/>
</dbReference>
<name>A0A0E9ND61_SAICN</name>
<dbReference type="EMBL" id="BACD03000010">
    <property type="protein sequence ID" value="GAO47646.1"/>
    <property type="molecule type" value="Genomic_DNA"/>
</dbReference>
<evidence type="ECO:0000256" key="4">
    <source>
        <dbReference type="ARBA" id="ARBA00022679"/>
    </source>
</evidence>
<protein>
    <recommendedName>
        <fullName evidence="7">Protein arginine methyltransferase NDUFAF7</fullName>
        <ecNumber evidence="7">2.1.1.320</ecNumber>
    </recommendedName>
</protein>
<evidence type="ECO:0000313" key="9">
    <source>
        <dbReference type="Proteomes" id="UP000033140"/>
    </source>
</evidence>
<evidence type="ECO:0000256" key="3">
    <source>
        <dbReference type="ARBA" id="ARBA00022603"/>
    </source>
</evidence>
<dbReference type="GO" id="GO:0035243">
    <property type="term" value="F:protein-arginine omega-N symmetric methyltransferase activity"/>
    <property type="evidence" value="ECO:0007669"/>
    <property type="project" value="UniProtKB-EC"/>
</dbReference>
<evidence type="ECO:0000256" key="5">
    <source>
        <dbReference type="ARBA" id="ARBA00023128"/>
    </source>
</evidence>
<comment type="subcellular location">
    <subcellularLocation>
        <location evidence="1 7">Mitochondrion</location>
    </subcellularLocation>
</comment>
<reference evidence="8 9" key="2">
    <citation type="journal article" date="2014" name="J. Gen. Appl. Microbiol.">
        <title>The early diverging ascomycetous budding yeast Saitoella complicata has three histone deacetylases belonging to the Clr6, Hos2, and Rpd3 lineages.</title>
        <authorList>
            <person name="Nishida H."/>
            <person name="Matsumoto T."/>
            <person name="Kondo S."/>
            <person name="Hamamoto M."/>
            <person name="Yoshikawa H."/>
        </authorList>
    </citation>
    <scope>NUCLEOTIDE SEQUENCE [LARGE SCALE GENOMIC DNA]</scope>
    <source>
        <strain evidence="8 9">NRRL Y-17804</strain>
    </source>
</reference>
<dbReference type="SUPFAM" id="SSF53335">
    <property type="entry name" value="S-adenosyl-L-methionine-dependent methyltransferases"/>
    <property type="match status" value="1"/>
</dbReference>
<dbReference type="STRING" id="698492.A0A0E9ND61"/>
<proteinExistence type="inferred from homology"/>
<dbReference type="AlphaFoldDB" id="A0A0E9ND61"/>
<evidence type="ECO:0000256" key="1">
    <source>
        <dbReference type="ARBA" id="ARBA00004173"/>
    </source>
</evidence>
<dbReference type="OMA" id="YYHPQRN"/>
<evidence type="ECO:0000256" key="2">
    <source>
        <dbReference type="ARBA" id="ARBA00005891"/>
    </source>
</evidence>
<sequence>MTVATYMRQCLTNPEGGYYITSPTPFGSRGDFVTSPEISQMFGELVGIWILSEWMNQGMKPECTIVEFGPGKGTLMDDALRALSKFKNFLGAAKSVHLVEASPALREVQREKLCGSTKMETVDGAAWSCKSKYGPTIYWHEHIKELPEALPSPFIVAHEFFDALPIHSFERTKQGWREFLVDTIAARASPMARPSELPHNPMLISSTKPKDADPVFHLTLSPKQTPHSTTLPHLSPRTSSLPELSRVEISPDTLSIIHQLALRTAAHGGAQLIVDYGPAETVPVDTLRGIRAHKIVSPWVDPGKADLSADVDFGAIKHAAKEASGEVEVHGPVEQGDWLHALGIGARAQALWSAQRDEPGKKRVMSAYERLTGKGLKSMGKIYKVMAVGPKGGKTPVGFGGSVPRLNPSCPSPSPDLPNNISGAVSWRTFRVKGIDFSSNECPHSPFTPPASEYHTIAISIETPS</sequence>
<reference evidence="8 9" key="1">
    <citation type="journal article" date="2011" name="J. Gen. Appl. Microbiol.">
        <title>Draft genome sequencing of the enigmatic yeast Saitoella complicata.</title>
        <authorList>
            <person name="Nishida H."/>
            <person name="Hamamoto M."/>
            <person name="Sugiyama J."/>
        </authorList>
    </citation>
    <scope>NUCLEOTIDE SEQUENCE [LARGE SCALE GENOMIC DNA]</scope>
    <source>
        <strain evidence="8 9">NRRL Y-17804</strain>
    </source>
</reference>
<accession>A0A0E9ND61</accession>
<comment type="similarity">
    <text evidence="2 7">Belongs to the NDUFAF7 family.</text>
</comment>
<keyword evidence="3 7" id="KW-0489">Methyltransferase</keyword>
<keyword evidence="4 7" id="KW-0808">Transferase</keyword>
<dbReference type="Gene3D" id="3.40.50.12710">
    <property type="match status" value="1"/>
</dbReference>
<comment type="function">
    <text evidence="7">Arginine methyltransferase involved in the assembly or stability of mitochondrial NADH:ubiquinone oxidoreductase complex (complex I).</text>
</comment>
<gene>
    <name evidence="8" type="ORF">G7K_1846-t1</name>
</gene>
<comment type="caution">
    <text evidence="8">The sequence shown here is derived from an EMBL/GenBank/DDBJ whole genome shotgun (WGS) entry which is preliminary data.</text>
</comment>
<evidence type="ECO:0000256" key="7">
    <source>
        <dbReference type="RuleBase" id="RU364114"/>
    </source>
</evidence>
<dbReference type="EC" id="2.1.1.320" evidence="7"/>
<comment type="catalytic activity">
    <reaction evidence="6 7">
        <text>L-arginyl-[protein] + 2 S-adenosyl-L-methionine = N(omega),N(omega)'-dimethyl-L-arginyl-[protein] + 2 S-adenosyl-L-homocysteine + 2 H(+)</text>
        <dbReference type="Rhea" id="RHEA:48108"/>
        <dbReference type="Rhea" id="RHEA-COMP:10532"/>
        <dbReference type="Rhea" id="RHEA-COMP:11992"/>
        <dbReference type="ChEBI" id="CHEBI:15378"/>
        <dbReference type="ChEBI" id="CHEBI:29965"/>
        <dbReference type="ChEBI" id="CHEBI:57856"/>
        <dbReference type="ChEBI" id="CHEBI:59789"/>
        <dbReference type="ChEBI" id="CHEBI:88221"/>
        <dbReference type="EC" id="2.1.1.320"/>
    </reaction>
</comment>
<dbReference type="InterPro" id="IPR038375">
    <property type="entry name" value="NDUFAF7_sf"/>
</dbReference>
<reference evidence="8 9" key="3">
    <citation type="journal article" date="2015" name="Genome Announc.">
        <title>Draft Genome Sequence of the Archiascomycetous Yeast Saitoella complicata.</title>
        <authorList>
            <person name="Yamauchi K."/>
            <person name="Kondo S."/>
            <person name="Hamamoto M."/>
            <person name="Takahashi Y."/>
            <person name="Ogura Y."/>
            <person name="Hayashi T."/>
            <person name="Nishida H."/>
        </authorList>
    </citation>
    <scope>NUCLEOTIDE SEQUENCE [LARGE SCALE GENOMIC DNA]</scope>
    <source>
        <strain evidence="8 9">NRRL Y-17804</strain>
    </source>
</reference>
<dbReference type="Pfam" id="PF02636">
    <property type="entry name" value="Methyltransf_28"/>
    <property type="match status" value="1"/>
</dbReference>
<evidence type="ECO:0000256" key="6">
    <source>
        <dbReference type="ARBA" id="ARBA00048612"/>
    </source>
</evidence>
<dbReference type="GO" id="GO:0005739">
    <property type="term" value="C:mitochondrion"/>
    <property type="evidence" value="ECO:0007669"/>
    <property type="project" value="UniProtKB-SubCell"/>
</dbReference>
<dbReference type="GO" id="GO:0032259">
    <property type="term" value="P:methylation"/>
    <property type="evidence" value="ECO:0007669"/>
    <property type="project" value="UniProtKB-KW"/>
</dbReference>
<dbReference type="PANTHER" id="PTHR12049">
    <property type="entry name" value="PROTEIN ARGININE METHYLTRANSFERASE NDUFAF7, MITOCHONDRIAL"/>
    <property type="match status" value="1"/>
</dbReference>
<dbReference type="InterPro" id="IPR003788">
    <property type="entry name" value="NDUFAF7"/>
</dbReference>
<organism evidence="8 9">
    <name type="scientific">Saitoella complicata (strain BCRC 22490 / CBS 7301 / JCM 7358 / NBRC 10748 / NRRL Y-17804)</name>
    <dbReference type="NCBI Taxonomy" id="698492"/>
    <lineage>
        <taxon>Eukaryota</taxon>
        <taxon>Fungi</taxon>
        <taxon>Dikarya</taxon>
        <taxon>Ascomycota</taxon>
        <taxon>Taphrinomycotina</taxon>
        <taxon>Taphrinomycotina incertae sedis</taxon>
        <taxon>Saitoella</taxon>
    </lineage>
</organism>
<dbReference type="Proteomes" id="UP000033140">
    <property type="component" value="Unassembled WGS sequence"/>
</dbReference>